<dbReference type="Proteomes" id="UP000434209">
    <property type="component" value="Chromosome 1"/>
</dbReference>
<proteinExistence type="predicted"/>
<dbReference type="Pfam" id="PF11136">
    <property type="entry name" value="DUF2889"/>
    <property type="match status" value="1"/>
</dbReference>
<dbReference type="InterPro" id="IPR021312">
    <property type="entry name" value="DUF2889"/>
</dbReference>
<dbReference type="AlphaFoldDB" id="A0A7Z2G514"/>
<accession>A0A7Z2G514</accession>
<dbReference type="KEGG" id="pacp:FAZ97_09560"/>
<dbReference type="OrthoDB" id="6862397at2"/>
<reference evidence="1 2" key="1">
    <citation type="submission" date="2019-12" db="EMBL/GenBank/DDBJ databases">
        <title>Paraburkholderia acidiphila 7Q-K02 sp. nov and Paraburkholderia acidisoli DHF22 sp. nov., two strains isolated from forest soil.</title>
        <authorList>
            <person name="Gao Z."/>
            <person name="Qiu L."/>
        </authorList>
    </citation>
    <scope>NUCLEOTIDE SEQUENCE [LARGE SCALE GENOMIC DNA]</scope>
    <source>
        <strain evidence="1 2">7Q-K02</strain>
    </source>
</reference>
<keyword evidence="2" id="KW-1185">Reference proteome</keyword>
<gene>
    <name evidence="1" type="ORF">FAZ97_09560</name>
</gene>
<evidence type="ECO:0000313" key="2">
    <source>
        <dbReference type="Proteomes" id="UP000434209"/>
    </source>
</evidence>
<name>A0A7Z2G514_9BURK</name>
<dbReference type="RefSeq" id="WP_158758229.1">
    <property type="nucleotide sequence ID" value="NZ_CP046909.1"/>
</dbReference>
<sequence length="198" mass="21212">MSQNLSASASRKLAHTRRIVCNGYLRDDGLYDIEAHMTDAKGHDSTLLFKDVPRGAPIHDMRFTITIDASLVIRAARAHTDSAPTPWCSQINAAYAKLAGIAIGNGFMKEVKARLGGTLGCTHLTELLGPMATTAFQTIMGLQEGAHTSLAAVARGEGKPLLPMLDACHAWRAEGEVVQALRERAGEPAARARVRADV</sequence>
<evidence type="ECO:0000313" key="1">
    <source>
        <dbReference type="EMBL" id="QGZ55142.1"/>
    </source>
</evidence>
<dbReference type="EMBL" id="CP046909">
    <property type="protein sequence ID" value="QGZ55142.1"/>
    <property type="molecule type" value="Genomic_DNA"/>
</dbReference>
<protein>
    <submittedName>
        <fullName evidence="1">DUF2889 domain-containing protein</fullName>
    </submittedName>
</protein>
<organism evidence="1 2">
    <name type="scientific">Paraburkholderia acidiphila</name>
    <dbReference type="NCBI Taxonomy" id="2571747"/>
    <lineage>
        <taxon>Bacteria</taxon>
        <taxon>Pseudomonadati</taxon>
        <taxon>Pseudomonadota</taxon>
        <taxon>Betaproteobacteria</taxon>
        <taxon>Burkholderiales</taxon>
        <taxon>Burkholderiaceae</taxon>
        <taxon>Paraburkholderia</taxon>
    </lineage>
</organism>